<keyword evidence="1 2" id="KW-0808">Transferase</keyword>
<keyword evidence="1 2" id="KW-0328">Glycosyltransferase</keyword>
<sequence length="359" mass="41428">MVSGAKYCWSVVPVRRKCGALLIPLFVLVAFTYFLGQSYFPFLRMIKLREKLNNRFVSDLYRLQPQVVILQTYLNITTTVSVTPKNGTDDSEAFRNSHIMISTGNGRLGNKMFEFASLLGIAKRHNYKPMILRRNSLLQTFDISQVTDRQPVNLKGLGERGAGVYDVSMETLSHDKNYSLGGFYQSWKYFDFMSQEVRNTFKFKSSFRDKAQQALTSLNIGRNLTIGVHVRRGDMNSKRELSRGYNVATREYFVKAFKYFRDKFKHLLFLVVSDDLNWCRSNIKDSDVRFVATGSAGSDLAFLSQCNHSVISTGSFGWWGAYLTGGEVVYYRNFPANNSWLIKQYNRTEYYPLRWIGME</sequence>
<dbReference type="CDD" id="cd11301">
    <property type="entry name" value="Fut1_Fut2_like"/>
    <property type="match status" value="1"/>
</dbReference>
<gene>
    <name evidence="2" type="ORF">CGI_10021655</name>
</gene>
<proteinExistence type="inferred from homology"/>
<feature type="transmembrane region" description="Helical" evidence="1">
    <location>
        <begin position="20"/>
        <end position="42"/>
    </location>
</feature>
<keyword evidence="1" id="KW-0472">Membrane</keyword>
<keyword evidence="1" id="KW-0333">Golgi apparatus</keyword>
<dbReference type="EMBL" id="JH816740">
    <property type="protein sequence ID" value="EKC30755.1"/>
    <property type="molecule type" value="Genomic_DNA"/>
</dbReference>
<dbReference type="InParanoid" id="K1QPH9"/>
<reference evidence="2" key="1">
    <citation type="journal article" date="2012" name="Nature">
        <title>The oyster genome reveals stress adaptation and complexity of shell formation.</title>
        <authorList>
            <person name="Zhang G."/>
            <person name="Fang X."/>
            <person name="Guo X."/>
            <person name="Li L."/>
            <person name="Luo R."/>
            <person name="Xu F."/>
            <person name="Yang P."/>
            <person name="Zhang L."/>
            <person name="Wang X."/>
            <person name="Qi H."/>
            <person name="Xiong Z."/>
            <person name="Que H."/>
            <person name="Xie Y."/>
            <person name="Holland P.W."/>
            <person name="Paps J."/>
            <person name="Zhu Y."/>
            <person name="Wu F."/>
            <person name="Chen Y."/>
            <person name="Wang J."/>
            <person name="Peng C."/>
            <person name="Meng J."/>
            <person name="Yang L."/>
            <person name="Liu J."/>
            <person name="Wen B."/>
            <person name="Zhang N."/>
            <person name="Huang Z."/>
            <person name="Zhu Q."/>
            <person name="Feng Y."/>
            <person name="Mount A."/>
            <person name="Hedgecock D."/>
            <person name="Xu Z."/>
            <person name="Liu Y."/>
            <person name="Domazet-Loso T."/>
            <person name="Du Y."/>
            <person name="Sun X."/>
            <person name="Zhang S."/>
            <person name="Liu B."/>
            <person name="Cheng P."/>
            <person name="Jiang X."/>
            <person name="Li J."/>
            <person name="Fan D."/>
            <person name="Wang W."/>
            <person name="Fu W."/>
            <person name="Wang T."/>
            <person name="Wang B."/>
            <person name="Zhang J."/>
            <person name="Peng Z."/>
            <person name="Li Y."/>
            <person name="Li N."/>
            <person name="Wang J."/>
            <person name="Chen M."/>
            <person name="He Y."/>
            <person name="Tan F."/>
            <person name="Song X."/>
            <person name="Zheng Q."/>
            <person name="Huang R."/>
            <person name="Yang H."/>
            <person name="Du X."/>
            <person name="Chen L."/>
            <person name="Yang M."/>
            <person name="Gaffney P.M."/>
            <person name="Wang S."/>
            <person name="Luo L."/>
            <person name="She Z."/>
            <person name="Ming Y."/>
            <person name="Huang W."/>
            <person name="Zhang S."/>
            <person name="Huang B."/>
            <person name="Zhang Y."/>
            <person name="Qu T."/>
            <person name="Ni P."/>
            <person name="Miao G."/>
            <person name="Wang J."/>
            <person name="Wang Q."/>
            <person name="Steinberg C.E."/>
            <person name="Wang H."/>
            <person name="Li N."/>
            <person name="Qian L."/>
            <person name="Zhang G."/>
            <person name="Li Y."/>
            <person name="Yang H."/>
            <person name="Liu X."/>
            <person name="Wang J."/>
            <person name="Yin Y."/>
            <person name="Wang J."/>
        </authorList>
    </citation>
    <scope>NUCLEOTIDE SEQUENCE [LARGE SCALE GENOMIC DNA]</scope>
    <source>
        <strain evidence="2">05x7-T-G4-1.051#20</strain>
    </source>
</reference>
<dbReference type="Pfam" id="PF01531">
    <property type="entry name" value="Glyco_transf_11"/>
    <property type="match status" value="1"/>
</dbReference>
<dbReference type="AlphaFoldDB" id="K1QPH9"/>
<accession>K1QPH9</accession>
<dbReference type="InterPro" id="IPR002516">
    <property type="entry name" value="Glyco_trans_11"/>
</dbReference>
<dbReference type="PANTHER" id="PTHR11927">
    <property type="entry name" value="GALACTOSIDE 2-L-FUCOSYLTRANSFERASE"/>
    <property type="match status" value="1"/>
</dbReference>
<dbReference type="GO" id="GO:0005975">
    <property type="term" value="P:carbohydrate metabolic process"/>
    <property type="evidence" value="ECO:0007669"/>
    <property type="project" value="InterPro"/>
</dbReference>
<keyword evidence="1" id="KW-0325">Glycoprotein</keyword>
<keyword evidence="1" id="KW-0735">Signal-anchor</keyword>
<dbReference type="PANTHER" id="PTHR11927:SF9">
    <property type="entry name" value="L-FUCOSYLTRANSFERASE"/>
    <property type="match status" value="1"/>
</dbReference>
<evidence type="ECO:0000256" key="1">
    <source>
        <dbReference type="RuleBase" id="RU363129"/>
    </source>
</evidence>
<organism evidence="2">
    <name type="scientific">Magallana gigas</name>
    <name type="common">Pacific oyster</name>
    <name type="synonym">Crassostrea gigas</name>
    <dbReference type="NCBI Taxonomy" id="29159"/>
    <lineage>
        <taxon>Eukaryota</taxon>
        <taxon>Metazoa</taxon>
        <taxon>Spiralia</taxon>
        <taxon>Lophotrochozoa</taxon>
        <taxon>Mollusca</taxon>
        <taxon>Bivalvia</taxon>
        <taxon>Autobranchia</taxon>
        <taxon>Pteriomorphia</taxon>
        <taxon>Ostreida</taxon>
        <taxon>Ostreoidea</taxon>
        <taxon>Ostreidae</taxon>
        <taxon>Magallana</taxon>
    </lineage>
</organism>
<dbReference type="GO" id="GO:0032580">
    <property type="term" value="C:Golgi cisterna membrane"/>
    <property type="evidence" value="ECO:0007669"/>
    <property type="project" value="UniProtKB-SubCell"/>
</dbReference>
<comment type="pathway">
    <text evidence="1">Protein modification; protein glycosylation.</text>
</comment>
<dbReference type="EC" id="2.4.1.-" evidence="1"/>
<name>K1QPH9_MAGGI</name>
<dbReference type="UniPathway" id="UPA00378"/>
<dbReference type="HOGENOM" id="CLU_043399_2_1_1"/>
<comment type="similarity">
    <text evidence="1">Belongs to the glycosyltransferase 11 family.</text>
</comment>
<keyword evidence="1" id="KW-0812">Transmembrane</keyword>
<dbReference type="GO" id="GO:0008107">
    <property type="term" value="F:galactoside 2-alpha-L-fucosyltransferase activity"/>
    <property type="evidence" value="ECO:0007669"/>
    <property type="project" value="InterPro"/>
</dbReference>
<keyword evidence="1" id="KW-1133">Transmembrane helix</keyword>
<protein>
    <recommendedName>
        <fullName evidence="1">L-Fucosyltransferase</fullName>
        <ecNumber evidence="1">2.4.1.-</ecNumber>
    </recommendedName>
</protein>
<evidence type="ECO:0000313" key="2">
    <source>
        <dbReference type="EMBL" id="EKC30755.1"/>
    </source>
</evidence>
<comment type="subcellular location">
    <subcellularLocation>
        <location evidence="1">Golgi apparatus</location>
        <location evidence="1">Golgi stack membrane</location>
        <topology evidence="1">Single-pass type II membrane protein</topology>
    </subcellularLocation>
</comment>